<protein>
    <submittedName>
        <fullName evidence="3">Lipase</fullName>
    </submittedName>
</protein>
<dbReference type="EMBL" id="CP124756">
    <property type="protein sequence ID" value="WGZ94273.1"/>
    <property type="molecule type" value="Genomic_DNA"/>
</dbReference>
<organism evidence="3">
    <name type="scientific">Candidatus Thiothrix putei</name>
    <dbReference type="NCBI Taxonomy" id="3080811"/>
    <lineage>
        <taxon>Bacteria</taxon>
        <taxon>Pseudomonadati</taxon>
        <taxon>Pseudomonadota</taxon>
        <taxon>Gammaproteobacteria</taxon>
        <taxon>Thiotrichales</taxon>
        <taxon>Thiotrichaceae</taxon>
        <taxon>Thiothrix</taxon>
    </lineage>
</organism>
<dbReference type="Proteomes" id="UP001301326">
    <property type="component" value="Chromosome"/>
</dbReference>
<name>A0AA95HE76_9GAMM</name>
<dbReference type="InterPro" id="IPR029058">
    <property type="entry name" value="AB_hydrolase_fold"/>
</dbReference>
<dbReference type="PROSITE" id="PS51257">
    <property type="entry name" value="PROKAR_LIPOPROTEIN"/>
    <property type="match status" value="1"/>
</dbReference>
<dbReference type="Gene3D" id="3.40.50.1820">
    <property type="entry name" value="alpha/beta hydrolase"/>
    <property type="match status" value="1"/>
</dbReference>
<proteinExistence type="predicted"/>
<evidence type="ECO:0000256" key="1">
    <source>
        <dbReference type="SAM" id="SignalP"/>
    </source>
</evidence>
<evidence type="ECO:0000313" key="3">
    <source>
        <dbReference type="EMBL" id="WGZ94273.1"/>
    </source>
</evidence>
<dbReference type="AlphaFoldDB" id="A0AA95HE76"/>
<feature type="signal peptide" evidence="1">
    <location>
        <begin position="1"/>
        <end position="21"/>
    </location>
</feature>
<evidence type="ECO:0000259" key="2">
    <source>
        <dbReference type="Pfam" id="PF12262"/>
    </source>
</evidence>
<feature type="chain" id="PRO_5041677383" evidence="1">
    <location>
        <begin position="22"/>
        <end position="673"/>
    </location>
</feature>
<reference evidence="3" key="2">
    <citation type="submission" date="2023-04" db="EMBL/GenBank/DDBJ databases">
        <authorList>
            <person name="Beletskiy A.V."/>
            <person name="Mardanov A.V."/>
            <person name="Ravin N.V."/>
        </authorList>
    </citation>
    <scope>NUCLEOTIDE SEQUENCE</scope>
    <source>
        <strain evidence="3">GKL-02</strain>
    </source>
</reference>
<gene>
    <name evidence="3" type="ORF">QJT81_21260</name>
</gene>
<accession>A0AA95HE76</accession>
<dbReference type="InterPro" id="IPR025920">
    <property type="entry name" value="Lipase_bact_N"/>
</dbReference>
<sequence length="673" mass="68069">MKLQLLSRNILLALAVSGLGACGDSSDYDFSANANGTTGRGTAVARFDPRSGVIPQTNDLLLAGSTDGTLNIPTATITNPGQLGLVNSLNTLDGFGLTAPITAAFGASLKAGSLQTGSSVRVFEVRKDVATQAITGVVREVTAAELLATAVGTQQDTLALVPLKPLKESTSYLVVLTNAIQGSDGRAATSDSAYLLAKSTTPLSGEYAALEPLRQLINNQEAIAANQGVSAATIVLSWSFTTQSVTPVLEAMQRQAAASPLLISPTLGASNTFVPALAGKANVHIGTLDVPYYLTAPSTANPTAPLTTAWSGAAGSFLTRYNPAPVATSTQTVPVLMSVPNASALAGATPPAGGWPVVIFQHGITRNRQDLLAVADTLADAGYVGIAIDLPLHGVTEDANPLRADKNAAFANDVERTFNLDVQNASTGTAGADGVIDSSGTHFINLGSLLTSRDNIRQGIADLLVLRRSLGNITAVPLNTAKVGFVGHSLGGVIGTGYLAAETAATPASLVTTGGGIARLLDGSASFGPVIQAGLGSAGLTPGSAAYDAFMVVAQTVIDPADPVVLGAQAAAKHPVHMIEVLGDQVIPNRVTGAPLSGTEPLASVMQLTSRTATAAGEDGIVRFNSGAHSSVLDPSVNLAVTVEMQRQIAAFQLAGGAAIAINDSTVIAGAAP</sequence>
<keyword evidence="1" id="KW-0732">Signal</keyword>
<feature type="domain" description="Bacterial virulence factor lipase N-terminal" evidence="2">
    <location>
        <begin position="60"/>
        <end position="259"/>
    </location>
</feature>
<dbReference type="SUPFAM" id="SSF53474">
    <property type="entry name" value="alpha/beta-Hydrolases"/>
    <property type="match status" value="1"/>
</dbReference>
<dbReference type="Pfam" id="PF12262">
    <property type="entry name" value="Lipase_bact_N"/>
    <property type="match status" value="1"/>
</dbReference>
<reference evidence="3" key="1">
    <citation type="journal article" date="2023" name="Int. J. Mol. Sci.">
        <title>Metagenomics Revealed a New Genus 'Candidatus Thiocaldithrix dubininis' gen. nov., sp. nov. and a New Species 'Candidatus Thiothrix putei' sp. nov. in the Family Thiotrichaceae, Some Members of Which Have Traits of Both Na+- and H+-Motive Energetics.</title>
        <authorList>
            <person name="Ravin N.V."/>
            <person name="Muntyan M.S."/>
            <person name="Smolyakov D.D."/>
            <person name="Rudenko T.S."/>
            <person name="Beletsky A.V."/>
            <person name="Mardanov A.V."/>
            <person name="Grabovich M.Y."/>
        </authorList>
    </citation>
    <scope>NUCLEOTIDE SEQUENCE</scope>
    <source>
        <strain evidence="3">GKL-02</strain>
    </source>
</reference>
<dbReference type="KEGG" id="tput:QJT81_21260"/>